<proteinExistence type="predicted"/>
<name>A0A921LC42_9LACO</name>
<evidence type="ECO:0000313" key="1">
    <source>
        <dbReference type="EMBL" id="HJF87706.1"/>
    </source>
</evidence>
<dbReference type="EMBL" id="DYWC01000230">
    <property type="protein sequence ID" value="HJF87706.1"/>
    <property type="molecule type" value="Genomic_DNA"/>
</dbReference>
<reference evidence="1" key="1">
    <citation type="journal article" date="2021" name="PeerJ">
        <title>Extensive microbial diversity within the chicken gut microbiome revealed by metagenomics and culture.</title>
        <authorList>
            <person name="Gilroy R."/>
            <person name="Ravi A."/>
            <person name="Getino M."/>
            <person name="Pursley I."/>
            <person name="Horton D.L."/>
            <person name="Alikhan N.F."/>
            <person name="Baker D."/>
            <person name="Gharbi K."/>
            <person name="Hall N."/>
            <person name="Watson M."/>
            <person name="Adriaenssens E.M."/>
            <person name="Foster-Nyarko E."/>
            <person name="Jarju S."/>
            <person name="Secka A."/>
            <person name="Antonio M."/>
            <person name="Oren A."/>
            <person name="Chaudhuri R.R."/>
            <person name="La Ragione R."/>
            <person name="Hildebrand F."/>
            <person name="Pallen M.J."/>
        </authorList>
    </citation>
    <scope>NUCLEOTIDE SEQUENCE</scope>
    <source>
        <strain evidence="1">7886</strain>
    </source>
</reference>
<organism evidence="1 2">
    <name type="scientific">Companilactobacillus farciminis</name>
    <dbReference type="NCBI Taxonomy" id="1612"/>
    <lineage>
        <taxon>Bacteria</taxon>
        <taxon>Bacillati</taxon>
        <taxon>Bacillota</taxon>
        <taxon>Bacilli</taxon>
        <taxon>Lactobacillales</taxon>
        <taxon>Lactobacillaceae</taxon>
        <taxon>Companilactobacillus</taxon>
    </lineage>
</organism>
<protein>
    <submittedName>
        <fullName evidence="1">Uncharacterized protein</fullName>
    </submittedName>
</protein>
<dbReference type="Proteomes" id="UP000747013">
    <property type="component" value="Unassembled WGS sequence"/>
</dbReference>
<comment type="caution">
    <text evidence="1">The sequence shown here is derived from an EMBL/GenBank/DDBJ whole genome shotgun (WGS) entry which is preliminary data.</text>
</comment>
<evidence type="ECO:0000313" key="2">
    <source>
        <dbReference type="Proteomes" id="UP000747013"/>
    </source>
</evidence>
<dbReference type="AlphaFoldDB" id="A0A921LC42"/>
<accession>A0A921LC42</accession>
<gene>
    <name evidence="1" type="ORF">K8V88_09755</name>
</gene>
<sequence>MYSDELDFNKIYLNKERKEIFNAVMNFDDNTKTKFLFFTRSSLYDYLSNLQKKSYLDHNIGFLIPWSDIAKRIYINQKNLNHYIKELSAGDHTVISFLLKTLVNALNRKYSNMDFHMSDDGKGIYLDFK</sequence>
<reference evidence="1" key="2">
    <citation type="submission" date="2021-09" db="EMBL/GenBank/DDBJ databases">
        <authorList>
            <person name="Gilroy R."/>
        </authorList>
    </citation>
    <scope>NUCLEOTIDE SEQUENCE</scope>
    <source>
        <strain evidence="1">7886</strain>
    </source>
</reference>